<organism evidence="1 2">
    <name type="scientific">Laccaria amethystina LaAM-08-1</name>
    <dbReference type="NCBI Taxonomy" id="1095629"/>
    <lineage>
        <taxon>Eukaryota</taxon>
        <taxon>Fungi</taxon>
        <taxon>Dikarya</taxon>
        <taxon>Basidiomycota</taxon>
        <taxon>Agaricomycotina</taxon>
        <taxon>Agaricomycetes</taxon>
        <taxon>Agaricomycetidae</taxon>
        <taxon>Agaricales</taxon>
        <taxon>Agaricineae</taxon>
        <taxon>Hydnangiaceae</taxon>
        <taxon>Laccaria</taxon>
    </lineage>
</organism>
<dbReference type="EMBL" id="KN838574">
    <property type="protein sequence ID" value="KIK04036.1"/>
    <property type="molecule type" value="Genomic_DNA"/>
</dbReference>
<accession>A0A0C9XGL6</accession>
<name>A0A0C9XGL6_9AGAR</name>
<dbReference type="AlphaFoldDB" id="A0A0C9XGL6"/>
<keyword evidence="2" id="KW-1185">Reference proteome</keyword>
<dbReference type="HOGENOM" id="CLU_2223695_0_0_1"/>
<reference evidence="1 2" key="1">
    <citation type="submission" date="2014-04" db="EMBL/GenBank/DDBJ databases">
        <authorList>
            <consortium name="DOE Joint Genome Institute"/>
            <person name="Kuo A."/>
            <person name="Kohler A."/>
            <person name="Nagy L.G."/>
            <person name="Floudas D."/>
            <person name="Copeland A."/>
            <person name="Barry K.W."/>
            <person name="Cichocki N."/>
            <person name="Veneault-Fourrey C."/>
            <person name="LaButti K."/>
            <person name="Lindquist E.A."/>
            <person name="Lipzen A."/>
            <person name="Lundell T."/>
            <person name="Morin E."/>
            <person name="Murat C."/>
            <person name="Sun H."/>
            <person name="Tunlid A."/>
            <person name="Henrissat B."/>
            <person name="Grigoriev I.V."/>
            <person name="Hibbett D.S."/>
            <person name="Martin F."/>
            <person name="Nordberg H.P."/>
            <person name="Cantor M.N."/>
            <person name="Hua S.X."/>
        </authorList>
    </citation>
    <scope>NUCLEOTIDE SEQUENCE [LARGE SCALE GENOMIC DNA]</scope>
    <source>
        <strain evidence="1 2">LaAM-08-1</strain>
    </source>
</reference>
<reference evidence="2" key="2">
    <citation type="submission" date="2015-01" db="EMBL/GenBank/DDBJ databases">
        <title>Evolutionary Origins and Diversification of the Mycorrhizal Mutualists.</title>
        <authorList>
            <consortium name="DOE Joint Genome Institute"/>
            <consortium name="Mycorrhizal Genomics Consortium"/>
            <person name="Kohler A."/>
            <person name="Kuo A."/>
            <person name="Nagy L.G."/>
            <person name="Floudas D."/>
            <person name="Copeland A."/>
            <person name="Barry K.W."/>
            <person name="Cichocki N."/>
            <person name="Veneault-Fourrey C."/>
            <person name="LaButti K."/>
            <person name="Lindquist E.A."/>
            <person name="Lipzen A."/>
            <person name="Lundell T."/>
            <person name="Morin E."/>
            <person name="Murat C."/>
            <person name="Riley R."/>
            <person name="Ohm R."/>
            <person name="Sun H."/>
            <person name="Tunlid A."/>
            <person name="Henrissat B."/>
            <person name="Grigoriev I.V."/>
            <person name="Hibbett D.S."/>
            <person name="Martin F."/>
        </authorList>
    </citation>
    <scope>NUCLEOTIDE SEQUENCE [LARGE SCALE GENOMIC DNA]</scope>
    <source>
        <strain evidence="2">LaAM-08-1</strain>
    </source>
</reference>
<proteinExistence type="predicted"/>
<protein>
    <submittedName>
        <fullName evidence="1">Uncharacterized protein</fullName>
    </submittedName>
</protein>
<evidence type="ECO:0000313" key="1">
    <source>
        <dbReference type="EMBL" id="KIK04036.1"/>
    </source>
</evidence>
<gene>
    <name evidence="1" type="ORF">K443DRAFT_5006</name>
</gene>
<evidence type="ECO:0000313" key="2">
    <source>
        <dbReference type="Proteomes" id="UP000054477"/>
    </source>
</evidence>
<sequence length="106" mass="11926">MYGILNLVKTAYAFKSTKENLVGTIDQLFHHFSSKGKLSDIGIKNQVISLELFIYKVEMEDSPVKLNHQYGSSYTLQLQSTKQKSSGGISSNDPYDAALKNWLHIL</sequence>
<dbReference type="Proteomes" id="UP000054477">
    <property type="component" value="Unassembled WGS sequence"/>
</dbReference>